<evidence type="ECO:0000256" key="3">
    <source>
        <dbReference type="ARBA" id="ARBA00022723"/>
    </source>
</evidence>
<dbReference type="GO" id="GO:0051539">
    <property type="term" value="F:4 iron, 4 sulfur cluster binding"/>
    <property type="evidence" value="ECO:0007669"/>
    <property type="project" value="UniProtKB-KW"/>
</dbReference>
<evidence type="ECO:0000256" key="4">
    <source>
        <dbReference type="ARBA" id="ARBA00023004"/>
    </source>
</evidence>
<keyword evidence="1" id="KW-0004">4Fe-4S</keyword>
<keyword evidence="8" id="KW-1185">Reference proteome</keyword>
<name>A0A4R6TWJ7_9BACI</name>
<dbReference type="NCBIfam" id="TIGR04478">
    <property type="entry name" value="rSAM_YfkAB"/>
    <property type="match status" value="1"/>
</dbReference>
<comment type="caution">
    <text evidence="7">The sequence shown here is derived from an EMBL/GenBank/DDBJ whole genome shotgun (WGS) entry which is preliminary data.</text>
</comment>
<evidence type="ECO:0000313" key="8">
    <source>
        <dbReference type="Proteomes" id="UP000295632"/>
    </source>
</evidence>
<reference evidence="7 8" key="1">
    <citation type="submission" date="2019-03" db="EMBL/GenBank/DDBJ databases">
        <title>Genomic Encyclopedia of Type Strains, Phase IV (KMG-IV): sequencing the most valuable type-strain genomes for metagenomic binning, comparative biology and taxonomic classification.</title>
        <authorList>
            <person name="Goeker M."/>
        </authorList>
    </citation>
    <scope>NUCLEOTIDE SEQUENCE [LARGE SCALE GENOMIC DNA]</scope>
    <source>
        <strain evidence="7 8">DSM 28697</strain>
    </source>
</reference>
<dbReference type="SUPFAM" id="SSF102114">
    <property type="entry name" value="Radical SAM enzymes"/>
    <property type="match status" value="1"/>
</dbReference>
<dbReference type="InterPro" id="IPR058240">
    <property type="entry name" value="rSAM_sf"/>
</dbReference>
<feature type="domain" description="Radical SAM core" evidence="6">
    <location>
        <begin position="31"/>
        <end position="260"/>
    </location>
</feature>
<dbReference type="InterPro" id="IPR031004">
    <property type="entry name" value="rSAM_YfkAB"/>
</dbReference>
<gene>
    <name evidence="7" type="ORF">EV213_11819</name>
</gene>
<dbReference type="EMBL" id="SNYJ01000018">
    <property type="protein sequence ID" value="TDQ36389.1"/>
    <property type="molecule type" value="Genomic_DNA"/>
</dbReference>
<keyword evidence="3" id="KW-0479">Metal-binding</keyword>
<dbReference type="Pfam" id="PF04055">
    <property type="entry name" value="Radical_SAM"/>
    <property type="match status" value="1"/>
</dbReference>
<dbReference type="Gene3D" id="3.20.20.70">
    <property type="entry name" value="Aldolase class I"/>
    <property type="match status" value="1"/>
</dbReference>
<evidence type="ECO:0000256" key="2">
    <source>
        <dbReference type="ARBA" id="ARBA00022691"/>
    </source>
</evidence>
<dbReference type="GO" id="GO:0003824">
    <property type="term" value="F:catalytic activity"/>
    <property type="evidence" value="ECO:0007669"/>
    <property type="project" value="InterPro"/>
</dbReference>
<dbReference type="AlphaFoldDB" id="A0A4R6TWJ7"/>
<dbReference type="Proteomes" id="UP000295632">
    <property type="component" value="Unassembled WGS sequence"/>
</dbReference>
<organism evidence="7 8">
    <name type="scientific">Aureibacillus halotolerans</name>
    <dbReference type="NCBI Taxonomy" id="1508390"/>
    <lineage>
        <taxon>Bacteria</taxon>
        <taxon>Bacillati</taxon>
        <taxon>Bacillota</taxon>
        <taxon>Bacilli</taxon>
        <taxon>Bacillales</taxon>
        <taxon>Bacillaceae</taxon>
        <taxon>Aureibacillus</taxon>
    </lineage>
</organism>
<dbReference type="SFLD" id="SFLDG01097">
    <property type="entry name" value="Uncharacterised_Radical_SAM_Su"/>
    <property type="match status" value="1"/>
</dbReference>
<protein>
    <submittedName>
        <fullName evidence="7">Radical SAM/CxCxxxxC motif protein YfkAB</fullName>
    </submittedName>
</protein>
<evidence type="ECO:0000256" key="1">
    <source>
        <dbReference type="ARBA" id="ARBA00022485"/>
    </source>
</evidence>
<proteinExistence type="predicted"/>
<keyword evidence="5" id="KW-0411">Iron-sulfur</keyword>
<keyword evidence="4" id="KW-0408">Iron</keyword>
<dbReference type="Pfam" id="PF08756">
    <property type="entry name" value="YfkB"/>
    <property type="match status" value="1"/>
</dbReference>
<dbReference type="SFLD" id="SFLDS00029">
    <property type="entry name" value="Radical_SAM"/>
    <property type="match status" value="1"/>
</dbReference>
<accession>A0A4R6TWJ7</accession>
<dbReference type="InterPro" id="IPR014866">
    <property type="entry name" value="YfkB"/>
</dbReference>
<dbReference type="GO" id="GO:0046872">
    <property type="term" value="F:metal ion binding"/>
    <property type="evidence" value="ECO:0007669"/>
    <property type="project" value="UniProtKB-KW"/>
</dbReference>
<dbReference type="InterPro" id="IPR013785">
    <property type="entry name" value="Aldolase_TIM"/>
</dbReference>
<evidence type="ECO:0000259" key="6">
    <source>
        <dbReference type="PROSITE" id="PS51918"/>
    </source>
</evidence>
<dbReference type="InterPro" id="IPR007197">
    <property type="entry name" value="rSAM"/>
</dbReference>
<dbReference type="PANTHER" id="PTHR42836:SF2">
    <property type="entry name" value="PROTEIN YFKA-RELATED"/>
    <property type="match status" value="1"/>
</dbReference>
<dbReference type="OrthoDB" id="2395634at2"/>
<sequence>MNETSVHTPTMKKPITPAFDPWEAYQDVTKHGKMTLSSVEFTTTTLCNMRCEHCAVGHMLTQRDAEALPIELLIQRLEEIPDLQTISITGGEPMLSKASVDNYVRPLMAYAHSRGVYTQVNSNLTLPFSRYESILPYLDVLHISHNWGTDDDFITGGFARMDRKPSEKSRAQYLQRMRDNARALTEAGVFVSAETMLNRRTLPHLQTIHEDVLAMGCQRHEIHPMYPADFAEDLDILSLEEIRDAIHHLLDFRDPSMWMLFGTLPFYSCTMDEKSLGLLHRLEKSSLCTVRNDPDGRSRLNVNIFDGSIHITDFDNDDACGSVVEQSLTSVFDAWLASASAKQLHCHCPAVKCLGPNVLVKEAYYPNESFANRSEQLTAFSKSHL</sequence>
<keyword evidence="2" id="KW-0949">S-adenosyl-L-methionine</keyword>
<dbReference type="CDD" id="cd01335">
    <property type="entry name" value="Radical_SAM"/>
    <property type="match status" value="1"/>
</dbReference>
<evidence type="ECO:0000313" key="7">
    <source>
        <dbReference type="EMBL" id="TDQ36389.1"/>
    </source>
</evidence>
<evidence type="ECO:0000256" key="5">
    <source>
        <dbReference type="ARBA" id="ARBA00023014"/>
    </source>
</evidence>
<dbReference type="PANTHER" id="PTHR42836">
    <property type="entry name" value="7-CARBOXY-7-DEAZAGUANINE SYNTHASE"/>
    <property type="match status" value="1"/>
</dbReference>
<dbReference type="PROSITE" id="PS51918">
    <property type="entry name" value="RADICAL_SAM"/>
    <property type="match status" value="1"/>
</dbReference>
<dbReference type="RefSeq" id="WP_133581680.1">
    <property type="nucleotide sequence ID" value="NZ_SNYJ01000018.1"/>
</dbReference>